<keyword evidence="15" id="KW-1185">Reference proteome</keyword>
<dbReference type="GO" id="GO:0035721">
    <property type="term" value="P:intraciliary retrograde transport"/>
    <property type="evidence" value="ECO:0007669"/>
    <property type="project" value="InterPro"/>
</dbReference>
<evidence type="ECO:0000256" key="12">
    <source>
        <dbReference type="ARBA" id="ARBA00023175"/>
    </source>
</evidence>
<name>A0A1I7ZSY8_9BILA</name>
<keyword evidence="13" id="KW-0206">Cytoskeleton</keyword>
<dbReference type="SUPFAM" id="SSF52540">
    <property type="entry name" value="P-loop containing nucleoside triphosphate hydrolases"/>
    <property type="match status" value="1"/>
</dbReference>
<keyword evidence="8" id="KW-0493">Microtubule</keyword>
<dbReference type="Gene3D" id="3.40.50.300">
    <property type="entry name" value="P-loop containing nucleotide triphosphate hydrolases"/>
    <property type="match status" value="1"/>
</dbReference>
<keyword evidence="9" id="KW-0970">Cilium biogenesis/degradation</keyword>
<reference evidence="16" key="1">
    <citation type="submission" date="2016-11" db="UniProtKB">
        <authorList>
            <consortium name="WormBaseParasite"/>
        </authorList>
    </citation>
    <scope>IDENTIFICATION</scope>
</reference>
<evidence type="ECO:0000256" key="1">
    <source>
        <dbReference type="ARBA" id="ARBA00004120"/>
    </source>
</evidence>
<dbReference type="WBParaSite" id="L893_g29630.t1">
    <property type="protein sequence ID" value="L893_g29630.t1"/>
    <property type="gene ID" value="L893_g29630"/>
</dbReference>
<evidence type="ECO:0000256" key="3">
    <source>
        <dbReference type="ARBA" id="ARBA00004430"/>
    </source>
</evidence>
<dbReference type="InterPro" id="IPR022780">
    <property type="entry name" value="Dynein_light_int_chain"/>
</dbReference>
<keyword evidence="11" id="KW-0969">Cilium</keyword>
<dbReference type="GO" id="GO:0036064">
    <property type="term" value="C:ciliary basal body"/>
    <property type="evidence" value="ECO:0007669"/>
    <property type="project" value="TreeGrafter"/>
</dbReference>
<evidence type="ECO:0000256" key="14">
    <source>
        <dbReference type="ARBA" id="ARBA00023273"/>
    </source>
</evidence>
<evidence type="ECO:0000313" key="15">
    <source>
        <dbReference type="Proteomes" id="UP000095287"/>
    </source>
</evidence>
<dbReference type="PANTHER" id="PTHR13236:SF0">
    <property type="entry name" value="CYTOPLASMIC DYNEIN 2 LIGHT INTERMEDIATE CHAIN 1"/>
    <property type="match status" value="1"/>
</dbReference>
<evidence type="ECO:0000313" key="16">
    <source>
        <dbReference type="WBParaSite" id="L893_g29630.t1"/>
    </source>
</evidence>
<dbReference type="GO" id="GO:0005930">
    <property type="term" value="C:axoneme"/>
    <property type="evidence" value="ECO:0007669"/>
    <property type="project" value="UniProtKB-SubCell"/>
</dbReference>
<accession>A0A1I7ZSY8</accession>
<evidence type="ECO:0000256" key="9">
    <source>
        <dbReference type="ARBA" id="ARBA00022794"/>
    </source>
</evidence>
<evidence type="ECO:0000256" key="2">
    <source>
        <dbReference type="ARBA" id="ARBA00004300"/>
    </source>
</evidence>
<keyword evidence="14" id="KW-0966">Cell projection</keyword>
<evidence type="ECO:0000256" key="13">
    <source>
        <dbReference type="ARBA" id="ARBA00023212"/>
    </source>
</evidence>
<keyword evidence="12" id="KW-0505">Motor protein</keyword>
<evidence type="ECO:0000256" key="8">
    <source>
        <dbReference type="ARBA" id="ARBA00022701"/>
    </source>
</evidence>
<dbReference type="GO" id="GO:0005868">
    <property type="term" value="C:cytoplasmic dynein complex"/>
    <property type="evidence" value="ECO:0007669"/>
    <property type="project" value="InterPro"/>
</dbReference>
<dbReference type="InterPro" id="IPR040045">
    <property type="entry name" value="DYNC2LI1"/>
</dbReference>
<dbReference type="Proteomes" id="UP000095287">
    <property type="component" value="Unplaced"/>
</dbReference>
<evidence type="ECO:0000256" key="4">
    <source>
        <dbReference type="ARBA" id="ARBA00006831"/>
    </source>
</evidence>
<evidence type="ECO:0000256" key="5">
    <source>
        <dbReference type="ARBA" id="ARBA00018863"/>
    </source>
</evidence>
<keyword evidence="6" id="KW-0217">Developmental protein</keyword>
<organism evidence="15 16">
    <name type="scientific">Steinernema glaseri</name>
    <dbReference type="NCBI Taxonomy" id="37863"/>
    <lineage>
        <taxon>Eukaryota</taxon>
        <taxon>Metazoa</taxon>
        <taxon>Ecdysozoa</taxon>
        <taxon>Nematoda</taxon>
        <taxon>Chromadorea</taxon>
        <taxon>Rhabditida</taxon>
        <taxon>Tylenchina</taxon>
        <taxon>Panagrolaimomorpha</taxon>
        <taxon>Strongyloidoidea</taxon>
        <taxon>Steinernematidae</taxon>
        <taxon>Steinernema</taxon>
    </lineage>
</organism>
<evidence type="ECO:0000256" key="6">
    <source>
        <dbReference type="ARBA" id="ARBA00022473"/>
    </source>
</evidence>
<dbReference type="Pfam" id="PF05783">
    <property type="entry name" value="DLIC"/>
    <property type="match status" value="1"/>
</dbReference>
<dbReference type="GO" id="GO:0005874">
    <property type="term" value="C:microtubule"/>
    <property type="evidence" value="ECO:0007669"/>
    <property type="project" value="UniProtKB-KW"/>
</dbReference>
<protein>
    <recommendedName>
        <fullName evidence="5">Cytoplasmic dynein 2 light intermediate chain 1</fullName>
    </recommendedName>
</protein>
<sequence>MFDIWSLAKERLQSAKQRLPDSEREEDRGRPHEAHVVMCGNKSCGKTTLVQRLLEVNENPRPTVALEYTFGRSVRNSVKELGHFWELGGGALLANLLSVPLSTKTIEVASLVIVLDLSRPELLWSTMEALLKAATRRVDEVLRELNRTNPSEHDLLFQRAAQRVGTHRVGPSFVSVFFDQVYGNAQSK</sequence>
<comment type="similarity">
    <text evidence="4">Belongs to the dynein light intermediate chain family.</text>
</comment>
<dbReference type="GO" id="GO:0045504">
    <property type="term" value="F:dynein heavy chain binding"/>
    <property type="evidence" value="ECO:0007669"/>
    <property type="project" value="TreeGrafter"/>
</dbReference>
<evidence type="ECO:0000256" key="11">
    <source>
        <dbReference type="ARBA" id="ARBA00023069"/>
    </source>
</evidence>
<keyword evidence="10" id="KW-0243">Dynein</keyword>
<dbReference type="PANTHER" id="PTHR13236">
    <property type="entry name" value="DYNEIN 2 LIGHT INTERMEDIATE CHAIN, ISOFORM 2"/>
    <property type="match status" value="1"/>
</dbReference>
<keyword evidence="7" id="KW-0963">Cytoplasm</keyword>
<comment type="subcellular location">
    <subcellularLocation>
        <location evidence="3">Cytoplasm</location>
        <location evidence="3">Cytoskeleton</location>
        <location evidence="3">Cilium axoneme</location>
    </subcellularLocation>
    <subcellularLocation>
        <location evidence="1">Cytoplasm</location>
        <location evidence="1">Cytoskeleton</location>
        <location evidence="1">Cilium basal body</location>
    </subcellularLocation>
    <subcellularLocation>
        <location evidence="2">Cytoplasm</location>
        <location evidence="2">Cytoskeleton</location>
        <location evidence="2">Microtubule organizing center</location>
        <location evidence="2">Centrosome</location>
    </subcellularLocation>
</comment>
<dbReference type="GO" id="GO:0035735">
    <property type="term" value="P:intraciliary transport involved in cilium assembly"/>
    <property type="evidence" value="ECO:0007669"/>
    <property type="project" value="InterPro"/>
</dbReference>
<dbReference type="AlphaFoldDB" id="A0A1I7ZSY8"/>
<evidence type="ECO:0000256" key="10">
    <source>
        <dbReference type="ARBA" id="ARBA00023017"/>
    </source>
</evidence>
<dbReference type="GO" id="GO:0005813">
    <property type="term" value="C:centrosome"/>
    <property type="evidence" value="ECO:0007669"/>
    <property type="project" value="UniProtKB-SubCell"/>
</dbReference>
<evidence type="ECO:0000256" key="7">
    <source>
        <dbReference type="ARBA" id="ARBA00022490"/>
    </source>
</evidence>
<dbReference type="InterPro" id="IPR027417">
    <property type="entry name" value="P-loop_NTPase"/>
</dbReference>
<proteinExistence type="inferred from homology"/>